<dbReference type="Pfam" id="PF00020">
    <property type="entry name" value="TNFR_c6"/>
    <property type="match status" value="2"/>
</dbReference>
<evidence type="ECO:0000259" key="10">
    <source>
        <dbReference type="PROSITE" id="PS50050"/>
    </source>
</evidence>
<keyword evidence="3" id="KW-0677">Repeat</keyword>
<protein>
    <recommendedName>
        <fullName evidence="13">Tumor necrosis factor receptor superfamily member 1A</fullName>
    </recommendedName>
</protein>
<dbReference type="PROSITE" id="PS50050">
    <property type="entry name" value="TNFR_NGFR_2"/>
    <property type="match status" value="2"/>
</dbReference>
<dbReference type="GO" id="GO:0005031">
    <property type="term" value="F:tumor necrosis factor receptor activity"/>
    <property type="evidence" value="ECO:0007669"/>
    <property type="project" value="TreeGrafter"/>
</dbReference>
<dbReference type="Gene3D" id="2.10.50.10">
    <property type="entry name" value="Tumor Necrosis Factor Receptor, subunit A, domain 2"/>
    <property type="match status" value="3"/>
</dbReference>
<dbReference type="AlphaFoldDB" id="A0AAN8BVH8"/>
<dbReference type="SMART" id="SM00005">
    <property type="entry name" value="DEATH"/>
    <property type="match status" value="1"/>
</dbReference>
<evidence type="ECO:0000256" key="7">
    <source>
        <dbReference type="SAM" id="Phobius"/>
    </source>
</evidence>
<comment type="caution">
    <text evidence="6">Lacks conserved residue(s) required for the propagation of feature annotation.</text>
</comment>
<dbReference type="InterPro" id="IPR033994">
    <property type="entry name" value="TNFRSF1A_death"/>
</dbReference>
<dbReference type="CDD" id="cd08313">
    <property type="entry name" value="Death_TNFR1"/>
    <property type="match status" value="1"/>
</dbReference>
<feature type="signal peptide" evidence="8">
    <location>
        <begin position="1"/>
        <end position="37"/>
    </location>
</feature>
<comment type="caution">
    <text evidence="11">The sequence shown here is derived from an EMBL/GenBank/DDBJ whole genome shotgun (WGS) entry which is preliminary data.</text>
</comment>
<name>A0AAN8BVH8_9TELE</name>
<feature type="disulfide bond" evidence="6">
    <location>
        <begin position="143"/>
        <end position="161"/>
    </location>
</feature>
<dbReference type="InterPro" id="IPR001368">
    <property type="entry name" value="TNFR/NGFR_Cys_rich_reg"/>
</dbReference>
<feature type="domain" description="Death" evidence="9">
    <location>
        <begin position="298"/>
        <end position="396"/>
    </location>
</feature>
<dbReference type="Pfam" id="PF00531">
    <property type="entry name" value="Death"/>
    <property type="match status" value="1"/>
</dbReference>
<sequence>MMEGAGLRGRRDSKAPVGTLLLPMCMFLTALTLVSEAKTCPAGDYDNDNGVCCNKCLRGFRLVDMCLSNNTRSNCEECPKRHYTDQENYSRTCRRCRICKASNHDVEISPCKADRNTVCRCEDGYYKFIIDTEKYECRKCSSCKPNEIVKRTCTPEDNTVCECKEKYYKVKGRTCEPCKTCTSVECQHHCLPITTETKAPDHRNDHLINIIAGVAVGSLVLMVLVLLVTYMVTKRCIKKKMQQKTSQESDPCPESGEQFLTLIESADIQSDKALPLSAVSDQEPPNLPDCVPLEVKIPELIYTVLDLVPVLQVKQLVRTLGVTDTEIEQAEVDHRSCREAHYQMLRVWAEKGARSGGGGGGGGRGTMLHWPLLQELLDQLRKMHLGRAAEELETKYGIQ</sequence>
<evidence type="ECO:0000256" key="8">
    <source>
        <dbReference type="SAM" id="SignalP"/>
    </source>
</evidence>
<dbReference type="GO" id="GO:0006954">
    <property type="term" value="P:inflammatory response"/>
    <property type="evidence" value="ECO:0007669"/>
    <property type="project" value="TreeGrafter"/>
</dbReference>
<organism evidence="11 12">
    <name type="scientific">Champsocephalus esox</name>
    <name type="common">pike icefish</name>
    <dbReference type="NCBI Taxonomy" id="159716"/>
    <lineage>
        <taxon>Eukaryota</taxon>
        <taxon>Metazoa</taxon>
        <taxon>Chordata</taxon>
        <taxon>Craniata</taxon>
        <taxon>Vertebrata</taxon>
        <taxon>Euteleostomi</taxon>
        <taxon>Actinopterygii</taxon>
        <taxon>Neopterygii</taxon>
        <taxon>Teleostei</taxon>
        <taxon>Neoteleostei</taxon>
        <taxon>Acanthomorphata</taxon>
        <taxon>Eupercaria</taxon>
        <taxon>Perciformes</taxon>
        <taxon>Notothenioidei</taxon>
        <taxon>Channichthyidae</taxon>
        <taxon>Champsocephalus</taxon>
    </lineage>
</organism>
<dbReference type="SMART" id="SM00208">
    <property type="entry name" value="TNFR"/>
    <property type="match status" value="3"/>
</dbReference>
<feature type="repeat" description="TNFR-Cys" evidence="6">
    <location>
        <begin position="77"/>
        <end position="119"/>
    </location>
</feature>
<gene>
    <name evidence="11" type="ORF">CesoFtcFv8_012246</name>
</gene>
<evidence type="ECO:0000313" key="12">
    <source>
        <dbReference type="Proteomes" id="UP001335648"/>
    </source>
</evidence>
<dbReference type="InterPro" id="IPR011029">
    <property type="entry name" value="DEATH-like_dom_sf"/>
</dbReference>
<evidence type="ECO:0000256" key="2">
    <source>
        <dbReference type="ARBA" id="ARBA00022729"/>
    </source>
</evidence>
<dbReference type="GO" id="GO:0043120">
    <property type="term" value="F:tumor necrosis factor binding"/>
    <property type="evidence" value="ECO:0007669"/>
    <property type="project" value="TreeGrafter"/>
</dbReference>
<keyword evidence="5" id="KW-0325">Glycoprotein</keyword>
<evidence type="ECO:0008006" key="13">
    <source>
        <dbReference type="Google" id="ProtNLM"/>
    </source>
</evidence>
<feature type="domain" description="TNFR-Cys" evidence="10">
    <location>
        <begin position="120"/>
        <end position="161"/>
    </location>
</feature>
<feature type="chain" id="PRO_5042987528" description="Tumor necrosis factor receptor superfamily member 1A" evidence="8">
    <location>
        <begin position="38"/>
        <end position="399"/>
    </location>
</feature>
<dbReference type="EMBL" id="JAULUE010002055">
    <property type="protein sequence ID" value="KAK5891807.1"/>
    <property type="molecule type" value="Genomic_DNA"/>
</dbReference>
<dbReference type="InterPro" id="IPR000488">
    <property type="entry name" value="Death_dom"/>
</dbReference>
<evidence type="ECO:0000313" key="11">
    <source>
        <dbReference type="EMBL" id="KAK5891807.1"/>
    </source>
</evidence>
<keyword evidence="12" id="KW-1185">Reference proteome</keyword>
<keyword evidence="7" id="KW-0812">Transmembrane</keyword>
<keyword evidence="7" id="KW-0472">Membrane</keyword>
<evidence type="ECO:0000256" key="1">
    <source>
        <dbReference type="ARBA" id="ARBA00022703"/>
    </source>
</evidence>
<evidence type="ECO:0000256" key="6">
    <source>
        <dbReference type="PROSITE-ProRule" id="PRU00206"/>
    </source>
</evidence>
<feature type="repeat" description="TNFR-Cys" evidence="6">
    <location>
        <begin position="120"/>
        <end position="161"/>
    </location>
</feature>
<feature type="disulfide bond" evidence="6">
    <location>
        <begin position="140"/>
        <end position="153"/>
    </location>
</feature>
<dbReference type="Gene3D" id="1.10.533.10">
    <property type="entry name" value="Death Domain, Fas"/>
    <property type="match status" value="1"/>
</dbReference>
<dbReference type="GO" id="GO:0043235">
    <property type="term" value="C:receptor complex"/>
    <property type="evidence" value="ECO:0007669"/>
    <property type="project" value="TreeGrafter"/>
</dbReference>
<feature type="domain" description="TNFR-Cys" evidence="10">
    <location>
        <begin position="77"/>
        <end position="119"/>
    </location>
</feature>
<dbReference type="PROSITE" id="PS50017">
    <property type="entry name" value="DEATH_DOMAIN"/>
    <property type="match status" value="1"/>
</dbReference>
<dbReference type="Proteomes" id="UP001335648">
    <property type="component" value="Unassembled WGS sequence"/>
</dbReference>
<accession>A0AAN8BVH8</accession>
<reference evidence="11 12" key="1">
    <citation type="journal article" date="2023" name="Mol. Biol. Evol.">
        <title>Genomics of Secondarily Temperate Adaptation in the Only Non-Antarctic Icefish.</title>
        <authorList>
            <person name="Rivera-Colon A.G."/>
            <person name="Rayamajhi N."/>
            <person name="Minhas B.F."/>
            <person name="Madrigal G."/>
            <person name="Bilyk K.T."/>
            <person name="Yoon V."/>
            <person name="Hune M."/>
            <person name="Gregory S."/>
            <person name="Cheng C.H.C."/>
            <person name="Catchen J.M."/>
        </authorList>
    </citation>
    <scope>NUCLEOTIDE SEQUENCE [LARGE SCALE GENOMIC DNA]</scope>
    <source>
        <strain evidence="11">JC2023a</strain>
    </source>
</reference>
<keyword evidence="7" id="KW-1133">Transmembrane helix</keyword>
<dbReference type="InterPro" id="IPR052493">
    <property type="entry name" value="TNFRSF1A"/>
</dbReference>
<evidence type="ECO:0000256" key="4">
    <source>
        <dbReference type="ARBA" id="ARBA00023157"/>
    </source>
</evidence>
<dbReference type="PANTHER" id="PTHR46861:SF1">
    <property type="entry name" value="TUMOR NECROSIS FACTOR RECEPTOR SUPERFAMILY MEMBER 1A"/>
    <property type="match status" value="1"/>
</dbReference>
<dbReference type="GO" id="GO:0045121">
    <property type="term" value="C:membrane raft"/>
    <property type="evidence" value="ECO:0007669"/>
    <property type="project" value="TreeGrafter"/>
</dbReference>
<dbReference type="SUPFAM" id="SSF47986">
    <property type="entry name" value="DEATH domain"/>
    <property type="match status" value="1"/>
</dbReference>
<evidence type="ECO:0000259" key="9">
    <source>
        <dbReference type="PROSITE" id="PS50017"/>
    </source>
</evidence>
<dbReference type="GO" id="GO:0006915">
    <property type="term" value="P:apoptotic process"/>
    <property type="evidence" value="ECO:0007669"/>
    <property type="project" value="UniProtKB-KW"/>
</dbReference>
<proteinExistence type="predicted"/>
<dbReference type="PANTHER" id="PTHR46861">
    <property type="entry name" value="TUMOR NECROSIS FACTOR RECEPTOR SUPERFAMILY MEMBER 1A"/>
    <property type="match status" value="1"/>
</dbReference>
<keyword evidence="4 6" id="KW-1015">Disulfide bond</keyword>
<keyword evidence="1" id="KW-0053">Apoptosis</keyword>
<keyword evidence="2 8" id="KW-0732">Signal</keyword>
<feature type="transmembrane region" description="Helical" evidence="7">
    <location>
        <begin position="207"/>
        <end position="232"/>
    </location>
</feature>
<feature type="disulfide bond" evidence="6">
    <location>
        <begin position="78"/>
        <end position="93"/>
    </location>
</feature>
<dbReference type="SUPFAM" id="SSF57586">
    <property type="entry name" value="TNF receptor-like"/>
    <property type="match status" value="2"/>
</dbReference>
<evidence type="ECO:0000256" key="3">
    <source>
        <dbReference type="ARBA" id="ARBA00022737"/>
    </source>
</evidence>
<evidence type="ECO:0000256" key="5">
    <source>
        <dbReference type="ARBA" id="ARBA00023180"/>
    </source>
</evidence>